<comment type="caution">
    <text evidence="1">The sequence shown here is derived from an EMBL/GenBank/DDBJ whole genome shotgun (WGS) entry which is preliminary data.</text>
</comment>
<reference evidence="2" key="1">
    <citation type="submission" date="2024-06" db="EMBL/GenBank/DDBJ databases">
        <title>Multi-omics analyses provide insights into the biosynthesis of the anticancer antibiotic pleurotin in Hohenbuehelia grisea.</title>
        <authorList>
            <person name="Weaver J.A."/>
            <person name="Alberti F."/>
        </authorList>
    </citation>
    <scope>NUCLEOTIDE SEQUENCE [LARGE SCALE GENOMIC DNA]</scope>
    <source>
        <strain evidence="2">T-177</strain>
    </source>
</reference>
<dbReference type="Proteomes" id="UP001556367">
    <property type="component" value="Unassembled WGS sequence"/>
</dbReference>
<proteinExistence type="predicted"/>
<evidence type="ECO:0000313" key="2">
    <source>
        <dbReference type="Proteomes" id="UP001556367"/>
    </source>
</evidence>
<dbReference type="Gene3D" id="3.80.10.10">
    <property type="entry name" value="Ribonuclease Inhibitor"/>
    <property type="match status" value="1"/>
</dbReference>
<dbReference type="InterPro" id="IPR036047">
    <property type="entry name" value="F-box-like_dom_sf"/>
</dbReference>
<gene>
    <name evidence="1" type="ORF">HGRIS_010328</name>
</gene>
<evidence type="ECO:0000313" key="1">
    <source>
        <dbReference type="EMBL" id="KAL0950361.1"/>
    </source>
</evidence>
<dbReference type="EMBL" id="JASNQZ010000012">
    <property type="protein sequence ID" value="KAL0950361.1"/>
    <property type="molecule type" value="Genomic_DNA"/>
</dbReference>
<organism evidence="1 2">
    <name type="scientific">Hohenbuehelia grisea</name>
    <dbReference type="NCBI Taxonomy" id="104357"/>
    <lineage>
        <taxon>Eukaryota</taxon>
        <taxon>Fungi</taxon>
        <taxon>Dikarya</taxon>
        <taxon>Basidiomycota</taxon>
        <taxon>Agaricomycotina</taxon>
        <taxon>Agaricomycetes</taxon>
        <taxon>Agaricomycetidae</taxon>
        <taxon>Agaricales</taxon>
        <taxon>Pleurotineae</taxon>
        <taxon>Pleurotaceae</taxon>
        <taxon>Hohenbuehelia</taxon>
    </lineage>
</organism>
<evidence type="ECO:0008006" key="3">
    <source>
        <dbReference type="Google" id="ProtNLM"/>
    </source>
</evidence>
<sequence length="554" mass="63146">MSNDDKTSPDVDQEDLLLSLIELDVDLWPEPVQRHLQPLGRTGPTTFCESLPVEIQCYIFTLCLTTTYNPVPWAKRPPLSLACVSRQWRHIVLATPRLWQAIHVRPHGYRSKRRGPEEHDAAIQRRMNGVSTWIARAARLPLSISLIAPRNYDEASLDGLLEVIFRVSAQWKSIGFVMPSSWLQRRNHFPDNHRPTSLESITVKFTGLFYWQNNFALTEILPWLHSPQLRHLSLYHCNAASFAPRLTGLTQLVLDGFIHEDFILPTNALRLLHCCPMLETCYLQLRQPREEDSPADKIELSVPESSISLPQLTRLCIRAATSDHELRRFYDALDCPRLVQFEVKKHWSSVNDICDSPTFLPMLVRSQSCITILVLASNFVHTVNALLLDSLRSIPTLKELHITEPSDRCTLPVEQALTNRFFAAFTIPDENANSEDVLCPALELLYAQPSRASNAAILRMIRSRRSLNMNSIGVARLQRVVVRIAREETHTVEQILGDAEEEELVELRKGGLYVYILDPFEPLPSRKPPSRWPVLGTWGEDVGSPDALEAWDML</sequence>
<dbReference type="SUPFAM" id="SSF81383">
    <property type="entry name" value="F-box domain"/>
    <property type="match status" value="1"/>
</dbReference>
<name>A0ABR3J4D3_9AGAR</name>
<accession>A0ABR3J4D3</accession>
<protein>
    <recommendedName>
        <fullName evidence="3">F-box domain-containing protein</fullName>
    </recommendedName>
</protein>
<dbReference type="InterPro" id="IPR032675">
    <property type="entry name" value="LRR_dom_sf"/>
</dbReference>
<keyword evidence="2" id="KW-1185">Reference proteome</keyword>
<dbReference type="SUPFAM" id="SSF52047">
    <property type="entry name" value="RNI-like"/>
    <property type="match status" value="1"/>
</dbReference>